<dbReference type="InterPro" id="IPR019438">
    <property type="entry name" value="Q_salvage"/>
</dbReference>
<comment type="function">
    <text evidence="6">Catalyzes the hydrolysis of queuosine 5'-phosphate, releasing the nucleobase queuine (q). Is required for salvage of queuine from exogenous queuosine (Q) that is imported and then converted to queuosine 5'-phosphate intracellularly.</text>
</comment>
<name>A0ABM1BZA1_LIMPO</name>
<protein>
    <recommendedName>
        <fullName evidence="3 6">Queuosine 5'-phosphate N-glycosylase/hydrolase</fullName>
        <ecNumber evidence="6">3.2.2.-</ecNumber>
    </recommendedName>
    <alternativeName>
        <fullName evidence="4 6">Queuosine-nucleotide N-glycosylase/hydrolase</fullName>
    </alternativeName>
</protein>
<dbReference type="EC" id="3.2.2.-" evidence="6"/>
<evidence type="ECO:0000256" key="3">
    <source>
        <dbReference type="ARBA" id="ARBA00035306"/>
    </source>
</evidence>
<accession>A0ABM1BZA1</accession>
<dbReference type="PANTHER" id="PTHR21314">
    <property type="entry name" value="QUEUOSINE 5'-PHOSPHATE N-GLYCOSYLASE_HYDROLASE-RELATED"/>
    <property type="match status" value="1"/>
</dbReference>
<sequence length="153" mass="18035">MVCFMYINSVNSVSVSFYKRAQILIGDIWGCFEGKGLGTFTDIDSITMFADYRIPQALVYFGALEYSEELLHRLEADDMLKSGERQEIEIRGCTIWAVERICKEIEERIKENTGPQVFQVNPILVDHFLWDYRRDHNDKMKDVPFHKTRCIYY</sequence>
<evidence type="ECO:0000256" key="6">
    <source>
        <dbReference type="RuleBase" id="RU365002"/>
    </source>
</evidence>
<evidence type="ECO:0000256" key="1">
    <source>
        <dbReference type="ARBA" id="ARBA00022801"/>
    </source>
</evidence>
<evidence type="ECO:0000313" key="8">
    <source>
        <dbReference type="RefSeq" id="XP_013791496.2"/>
    </source>
</evidence>
<reference evidence="8" key="1">
    <citation type="submission" date="2025-08" db="UniProtKB">
        <authorList>
            <consortium name="RefSeq"/>
        </authorList>
    </citation>
    <scope>IDENTIFICATION</scope>
    <source>
        <tissue evidence="8">Muscle</tissue>
    </source>
</reference>
<keyword evidence="7" id="KW-1185">Reference proteome</keyword>
<organism evidence="7 8">
    <name type="scientific">Limulus polyphemus</name>
    <name type="common">Atlantic horseshoe crab</name>
    <dbReference type="NCBI Taxonomy" id="6850"/>
    <lineage>
        <taxon>Eukaryota</taxon>
        <taxon>Metazoa</taxon>
        <taxon>Ecdysozoa</taxon>
        <taxon>Arthropoda</taxon>
        <taxon>Chelicerata</taxon>
        <taxon>Merostomata</taxon>
        <taxon>Xiphosura</taxon>
        <taxon>Limulidae</taxon>
        <taxon>Limulus</taxon>
    </lineage>
</organism>
<dbReference type="GeneID" id="106475354"/>
<dbReference type="PANTHER" id="PTHR21314:SF0">
    <property type="entry name" value="QUEUOSINE 5'-PHOSPHATE N-GLYCOSYLASE_HYDROLASE"/>
    <property type="match status" value="1"/>
</dbReference>
<dbReference type="RefSeq" id="XP_013791496.2">
    <property type="nucleotide sequence ID" value="XM_013936042.2"/>
</dbReference>
<gene>
    <name evidence="8" type="primary">LOC106475354</name>
</gene>
<evidence type="ECO:0000256" key="2">
    <source>
        <dbReference type="ARBA" id="ARBA00035119"/>
    </source>
</evidence>
<evidence type="ECO:0000313" key="7">
    <source>
        <dbReference type="Proteomes" id="UP000694941"/>
    </source>
</evidence>
<comment type="catalytic activity">
    <reaction evidence="5 6">
        <text>queuosine 5'-phosphate + H2O = queuine + D-ribose 5-phosphate</text>
        <dbReference type="Rhea" id="RHEA:75387"/>
        <dbReference type="ChEBI" id="CHEBI:15377"/>
        <dbReference type="ChEBI" id="CHEBI:17433"/>
        <dbReference type="ChEBI" id="CHEBI:78346"/>
        <dbReference type="ChEBI" id="CHEBI:194371"/>
    </reaction>
    <physiologicalReaction direction="left-to-right" evidence="5 6">
        <dbReference type="Rhea" id="RHEA:75388"/>
    </physiologicalReaction>
</comment>
<evidence type="ECO:0000256" key="5">
    <source>
        <dbReference type="ARBA" id="ARBA00048204"/>
    </source>
</evidence>
<evidence type="ECO:0000256" key="4">
    <source>
        <dbReference type="ARBA" id="ARBA00035393"/>
    </source>
</evidence>
<comment type="similarity">
    <text evidence="2 6">Belongs to the QNG1 protein family.</text>
</comment>
<keyword evidence="1 6" id="KW-0378">Hydrolase</keyword>
<proteinExistence type="inferred from homology"/>
<dbReference type="Proteomes" id="UP000694941">
    <property type="component" value="Unplaced"/>
</dbReference>
<dbReference type="Pfam" id="PF10343">
    <property type="entry name" value="Q_salvage"/>
    <property type="match status" value="1"/>
</dbReference>